<proteinExistence type="predicted"/>
<evidence type="ECO:0000313" key="3">
    <source>
        <dbReference type="Proteomes" id="UP001519332"/>
    </source>
</evidence>
<accession>A0ABS4TR30</accession>
<organism evidence="2 3">
    <name type="scientific">Kibdelosporangium banguiense</name>
    <dbReference type="NCBI Taxonomy" id="1365924"/>
    <lineage>
        <taxon>Bacteria</taxon>
        <taxon>Bacillati</taxon>
        <taxon>Actinomycetota</taxon>
        <taxon>Actinomycetes</taxon>
        <taxon>Pseudonocardiales</taxon>
        <taxon>Pseudonocardiaceae</taxon>
        <taxon>Kibdelosporangium</taxon>
    </lineage>
</organism>
<dbReference type="RefSeq" id="WP_245378494.1">
    <property type="nucleotide sequence ID" value="NZ_JAGINW010000001.1"/>
</dbReference>
<dbReference type="EMBL" id="JAGINW010000001">
    <property type="protein sequence ID" value="MBP2326363.1"/>
    <property type="molecule type" value="Genomic_DNA"/>
</dbReference>
<evidence type="ECO:0000313" key="2">
    <source>
        <dbReference type="EMBL" id="MBP2326363.1"/>
    </source>
</evidence>
<dbReference type="Pfam" id="PF01186">
    <property type="entry name" value="Lysyl_oxidase"/>
    <property type="match status" value="1"/>
</dbReference>
<dbReference type="InterPro" id="IPR001695">
    <property type="entry name" value="Lysyl_oxidase"/>
</dbReference>
<evidence type="ECO:0000256" key="1">
    <source>
        <dbReference type="SAM" id="MobiDB-lite"/>
    </source>
</evidence>
<name>A0ABS4TR30_9PSEU</name>
<feature type="region of interest" description="Disordered" evidence="1">
    <location>
        <begin position="314"/>
        <end position="338"/>
    </location>
</feature>
<sequence>MGRTWVAGALAVLAVLAGMVVIPPATAGEPLLLPDLWQAPPGCFGGYLGDPSECRDWDVCMVADASAPNGECIRSGNIGAVRLRFTTAEDNIGDGPLLLFGHRDPGESTMHVRQGFQAGRHGPIPDSYAEARQQTQNSMYYEPAPMHQHWHLMGFERMQLRTPRGGTVVTDRKNGFCLGDRYRVGDAHTLPNAVRDNNSPEHRLSMYLRDNMCAQKDPSVTEVKVGISVGSGDDYLYDVDFQWLDITRVPSGTYDLVNTVNSNRTLHETNYDNNSSSMAISIQWPGRATHPPAVITAPPVVSLLRSCPGQEQCANREKLRPRVSSDQIQHPQRHKRHH</sequence>
<keyword evidence="3" id="KW-1185">Reference proteome</keyword>
<dbReference type="Proteomes" id="UP001519332">
    <property type="component" value="Unassembled WGS sequence"/>
</dbReference>
<comment type="caution">
    <text evidence="2">The sequence shown here is derived from an EMBL/GenBank/DDBJ whole genome shotgun (WGS) entry which is preliminary data.</text>
</comment>
<evidence type="ECO:0008006" key="4">
    <source>
        <dbReference type="Google" id="ProtNLM"/>
    </source>
</evidence>
<protein>
    <recommendedName>
        <fullName evidence="4">Lysyl oxidase</fullName>
    </recommendedName>
</protein>
<reference evidence="2 3" key="1">
    <citation type="submission" date="2021-03" db="EMBL/GenBank/DDBJ databases">
        <title>Sequencing the genomes of 1000 actinobacteria strains.</title>
        <authorList>
            <person name="Klenk H.-P."/>
        </authorList>
    </citation>
    <scope>NUCLEOTIDE SEQUENCE [LARGE SCALE GENOMIC DNA]</scope>
    <source>
        <strain evidence="2 3">DSM 46670</strain>
    </source>
</reference>
<gene>
    <name evidence="2" type="ORF">JOF56_006748</name>
</gene>